<evidence type="ECO:0000256" key="11">
    <source>
        <dbReference type="ARBA" id="ARBA00022730"/>
    </source>
</evidence>
<dbReference type="GO" id="GO:0008033">
    <property type="term" value="P:tRNA processing"/>
    <property type="evidence" value="ECO:0007669"/>
    <property type="project" value="UniProtKB-KW"/>
</dbReference>
<dbReference type="InterPro" id="IPR048583">
    <property type="entry name" value="RNase_E_G_thioredoxin-like"/>
</dbReference>
<evidence type="ECO:0000256" key="10">
    <source>
        <dbReference type="ARBA" id="ARBA00022723"/>
    </source>
</evidence>
<dbReference type="GO" id="GO:0006364">
    <property type="term" value="P:rRNA processing"/>
    <property type="evidence" value="ECO:0007669"/>
    <property type="project" value="UniProtKB-KW"/>
</dbReference>
<evidence type="ECO:0000256" key="6">
    <source>
        <dbReference type="ARBA" id="ARBA00022552"/>
    </source>
</evidence>
<dbReference type="AlphaFoldDB" id="A0A9W6GI25"/>
<dbReference type="Gene3D" id="3.40.1260.20">
    <property type="entry name" value="Ribonuclease E, catalytic domain"/>
    <property type="match status" value="1"/>
</dbReference>
<dbReference type="Pfam" id="PF10150">
    <property type="entry name" value="RNase_E_G"/>
    <property type="match status" value="1"/>
</dbReference>
<comment type="subcellular location">
    <subcellularLocation>
        <location evidence="2">Cytoplasm</location>
    </subcellularLocation>
</comment>
<dbReference type="PANTHER" id="PTHR30001:SF0">
    <property type="entry name" value="RIBONUCLEASE G"/>
    <property type="match status" value="1"/>
</dbReference>
<gene>
    <name evidence="17" type="ORF">TISLANDTSLP1_20530</name>
</gene>
<dbReference type="SUPFAM" id="SSF50249">
    <property type="entry name" value="Nucleic acid-binding proteins"/>
    <property type="match status" value="1"/>
</dbReference>
<organism evidence="17 18">
    <name type="scientific">Thermodesulfovibrio yellowstonii</name>
    <dbReference type="NCBI Taxonomy" id="28262"/>
    <lineage>
        <taxon>Bacteria</taxon>
        <taxon>Pseudomonadati</taxon>
        <taxon>Nitrospirota</taxon>
        <taxon>Thermodesulfovibrionia</taxon>
        <taxon>Thermodesulfovibrionales</taxon>
        <taxon>Thermodesulfovibrionaceae</taxon>
        <taxon>Thermodesulfovibrio</taxon>
    </lineage>
</organism>
<dbReference type="SMART" id="SM00316">
    <property type="entry name" value="S1"/>
    <property type="match status" value="1"/>
</dbReference>
<keyword evidence="8" id="KW-0819">tRNA processing</keyword>
<dbReference type="InterPro" id="IPR003029">
    <property type="entry name" value="S1_domain"/>
</dbReference>
<dbReference type="GO" id="GO:0004540">
    <property type="term" value="F:RNA nuclease activity"/>
    <property type="evidence" value="ECO:0007669"/>
    <property type="project" value="InterPro"/>
</dbReference>
<keyword evidence="9" id="KW-0540">Nuclease</keyword>
<evidence type="ECO:0000256" key="8">
    <source>
        <dbReference type="ARBA" id="ARBA00022694"/>
    </source>
</evidence>
<evidence type="ECO:0000256" key="2">
    <source>
        <dbReference type="ARBA" id="ARBA00004496"/>
    </source>
</evidence>
<dbReference type="EMBL" id="BSDX01000001">
    <property type="protein sequence ID" value="GLI54360.1"/>
    <property type="molecule type" value="Genomic_DNA"/>
</dbReference>
<reference evidence="17" key="1">
    <citation type="submission" date="2022-12" db="EMBL/GenBank/DDBJ databases">
        <title>Reference genome sequencing for broad-spectrum identification of bacterial and archaeal isolates by mass spectrometry.</title>
        <authorList>
            <person name="Sekiguchi Y."/>
            <person name="Tourlousse D.M."/>
        </authorList>
    </citation>
    <scope>NUCLEOTIDE SEQUENCE</scope>
    <source>
        <strain evidence="17">TSL-P1</strain>
    </source>
</reference>
<keyword evidence="7" id="KW-0820">tRNA-binding</keyword>
<sequence>MSNELLINVTRQECRVALLEGGQVVEFYIERKGDSSYVGNIYKGKVVKVLKGMQACFVDIGLDKAAFLYVDDIKGGIKELYPFLEGDEETEIIPKFEELSKSRKPEEIKLDFKDISIEELVQEGQEILVQVAKDPMGTKGARVTSRITLPGRYVVLMPGMEHIGVSRKIEDEEKRKELKELAAKIKPPGFGLIMRTVSEDATEEEIQKDIDFLFLLWDNIQKKKDKTHAPSLIHSEFDLVLRSLRDFMSQNVDRMIIDSYIEWQRLKEFAQVYFPRIADKIELYEGEEPIFDAFGIEVDLDRALERKVWLKSGGYIVIDQTEAMTVIDVNTGKFVGKENLEDTILRTNLEAVKEIAYQIRLRNLGGIILIDFIDMEKEENKQKIINAMTEVMKKDRAKTTIYNITELGIVQMTRKRTRESLEHILCDSCPYCEGKGRVKSIRSVAYEILRKLKFMTVPQGAELTVVANPSVADLLTDEERDSIEEIENIKKIRITIKKDSMLHQENYSLHKNIS</sequence>
<dbReference type="Proteomes" id="UP001144297">
    <property type="component" value="Unassembled WGS sequence"/>
</dbReference>
<keyword evidence="18" id="KW-1185">Reference proteome</keyword>
<evidence type="ECO:0000313" key="17">
    <source>
        <dbReference type="EMBL" id="GLI54360.1"/>
    </source>
</evidence>
<dbReference type="InterPro" id="IPR004659">
    <property type="entry name" value="RNase_E/G"/>
</dbReference>
<dbReference type="InterPro" id="IPR019307">
    <property type="entry name" value="RNA-bd_AU-1/RNase_E/G"/>
</dbReference>
<evidence type="ECO:0000256" key="4">
    <source>
        <dbReference type="ARBA" id="ARBA00017719"/>
    </source>
</evidence>
<feature type="domain" description="S1 motif" evidence="16">
    <location>
        <begin position="37"/>
        <end position="146"/>
    </location>
</feature>
<evidence type="ECO:0000313" key="18">
    <source>
        <dbReference type="Proteomes" id="UP001144297"/>
    </source>
</evidence>
<dbReference type="Pfam" id="PF20833">
    <property type="entry name" value="RNase_E_G_Thio"/>
    <property type="match status" value="1"/>
</dbReference>
<evidence type="ECO:0000256" key="1">
    <source>
        <dbReference type="ARBA" id="ARBA00001946"/>
    </source>
</evidence>
<evidence type="ECO:0000256" key="15">
    <source>
        <dbReference type="ARBA" id="ARBA00022884"/>
    </source>
</evidence>
<dbReference type="GO" id="GO:0004519">
    <property type="term" value="F:endonuclease activity"/>
    <property type="evidence" value="ECO:0007669"/>
    <property type="project" value="UniProtKB-KW"/>
</dbReference>
<dbReference type="GO" id="GO:0005737">
    <property type="term" value="C:cytoplasm"/>
    <property type="evidence" value="ECO:0007669"/>
    <property type="project" value="UniProtKB-SubCell"/>
</dbReference>
<dbReference type="NCBIfam" id="TIGR00757">
    <property type="entry name" value="RNaseEG"/>
    <property type="match status" value="1"/>
</dbReference>
<dbReference type="GO" id="GO:0000049">
    <property type="term" value="F:tRNA binding"/>
    <property type="evidence" value="ECO:0007669"/>
    <property type="project" value="UniProtKB-KW"/>
</dbReference>
<dbReference type="PANTHER" id="PTHR30001">
    <property type="entry name" value="RIBONUCLEASE"/>
    <property type="match status" value="1"/>
</dbReference>
<dbReference type="GO" id="GO:0046872">
    <property type="term" value="F:metal ion binding"/>
    <property type="evidence" value="ECO:0007669"/>
    <property type="project" value="UniProtKB-KW"/>
</dbReference>
<keyword evidence="14" id="KW-0460">Magnesium</keyword>
<evidence type="ECO:0000256" key="5">
    <source>
        <dbReference type="ARBA" id="ARBA00022490"/>
    </source>
</evidence>
<keyword evidence="15" id="KW-0694">RNA-binding</keyword>
<evidence type="ECO:0000256" key="7">
    <source>
        <dbReference type="ARBA" id="ARBA00022555"/>
    </source>
</evidence>
<name>A0A9W6GI25_9BACT</name>
<evidence type="ECO:0000259" key="16">
    <source>
        <dbReference type="SMART" id="SM00316"/>
    </source>
</evidence>
<proteinExistence type="inferred from homology"/>
<comment type="caution">
    <text evidence="17">The sequence shown here is derived from an EMBL/GenBank/DDBJ whole genome shotgun (WGS) entry which is preliminary data.</text>
</comment>
<protein>
    <recommendedName>
        <fullName evidence="4">Ribonuclease G</fullName>
    </recommendedName>
</protein>
<dbReference type="GO" id="GO:0019843">
    <property type="term" value="F:rRNA binding"/>
    <property type="evidence" value="ECO:0007669"/>
    <property type="project" value="UniProtKB-KW"/>
</dbReference>
<keyword evidence="12" id="KW-0255">Endonuclease</keyword>
<keyword evidence="10" id="KW-0479">Metal-binding</keyword>
<comment type="cofactor">
    <cofactor evidence="1">
        <name>Mg(2+)</name>
        <dbReference type="ChEBI" id="CHEBI:18420"/>
    </cofactor>
</comment>
<dbReference type="InterPro" id="IPR012340">
    <property type="entry name" value="NA-bd_OB-fold"/>
</dbReference>
<keyword evidence="5" id="KW-0963">Cytoplasm</keyword>
<evidence type="ECO:0000256" key="13">
    <source>
        <dbReference type="ARBA" id="ARBA00022801"/>
    </source>
</evidence>
<keyword evidence="11" id="KW-0699">rRNA-binding</keyword>
<keyword evidence="13" id="KW-0378">Hydrolase</keyword>
<evidence type="ECO:0000256" key="14">
    <source>
        <dbReference type="ARBA" id="ARBA00022842"/>
    </source>
</evidence>
<accession>A0A9W6GI25</accession>
<evidence type="ECO:0000256" key="3">
    <source>
        <dbReference type="ARBA" id="ARBA00005663"/>
    </source>
</evidence>
<comment type="similarity">
    <text evidence="3">Belongs to the RNase E/G family. RNase G subfamily.</text>
</comment>
<dbReference type="Gene3D" id="2.40.50.140">
    <property type="entry name" value="Nucleic acid-binding proteins"/>
    <property type="match status" value="1"/>
</dbReference>
<keyword evidence="6" id="KW-0698">rRNA processing</keyword>
<dbReference type="CDD" id="cd04453">
    <property type="entry name" value="S1_RNase_E"/>
    <property type="match status" value="1"/>
</dbReference>
<evidence type="ECO:0000256" key="9">
    <source>
        <dbReference type="ARBA" id="ARBA00022722"/>
    </source>
</evidence>
<dbReference type="GO" id="GO:0016787">
    <property type="term" value="F:hydrolase activity"/>
    <property type="evidence" value="ECO:0007669"/>
    <property type="project" value="UniProtKB-KW"/>
</dbReference>
<evidence type="ECO:0000256" key="12">
    <source>
        <dbReference type="ARBA" id="ARBA00022759"/>
    </source>
</evidence>